<reference evidence="1 2" key="1">
    <citation type="submission" date="2018-11" db="EMBL/GenBank/DDBJ databases">
        <title>Genomic Encyclopedia of Type Strains, Phase IV (KMG-IV): sequencing the most valuable type-strain genomes for metagenomic binning, comparative biology and taxonomic classification.</title>
        <authorList>
            <person name="Goeker M."/>
        </authorList>
    </citation>
    <scope>NUCLEOTIDE SEQUENCE [LARGE SCALE GENOMIC DNA]</scope>
    <source>
        <strain evidence="1 2">DSM 29158</strain>
    </source>
</reference>
<dbReference type="EMBL" id="RKRK01000002">
    <property type="protein sequence ID" value="RPF58127.1"/>
    <property type="molecule type" value="Genomic_DNA"/>
</dbReference>
<evidence type="ECO:0000313" key="1">
    <source>
        <dbReference type="EMBL" id="RPF58127.1"/>
    </source>
</evidence>
<dbReference type="Proteomes" id="UP000277108">
    <property type="component" value="Unassembled WGS sequence"/>
</dbReference>
<organism evidence="1 2">
    <name type="scientific">Abyssicoccus albus</name>
    <dbReference type="NCBI Taxonomy" id="1817405"/>
    <lineage>
        <taxon>Bacteria</taxon>
        <taxon>Bacillati</taxon>
        <taxon>Bacillota</taxon>
        <taxon>Bacilli</taxon>
        <taxon>Bacillales</taxon>
        <taxon>Abyssicoccaceae</taxon>
    </lineage>
</organism>
<dbReference type="RefSeq" id="WP_123807588.1">
    <property type="nucleotide sequence ID" value="NZ_RKRK01000002.1"/>
</dbReference>
<sequence>MKILREITYDDKEEYIEYMNHWDDSENIVPSSTDFKKYDNFEDIIKKLELRKFDQEWLPNTTLNILKIYKSI</sequence>
<protein>
    <submittedName>
        <fullName evidence="1">Uncharacterized protein</fullName>
    </submittedName>
</protein>
<name>A0A3N5BKB1_9BACL</name>
<keyword evidence="2" id="KW-1185">Reference proteome</keyword>
<gene>
    <name evidence="1" type="ORF">EDD62_0767</name>
</gene>
<accession>A0A3N5BKB1</accession>
<comment type="caution">
    <text evidence="1">The sequence shown here is derived from an EMBL/GenBank/DDBJ whole genome shotgun (WGS) entry which is preliminary data.</text>
</comment>
<proteinExistence type="predicted"/>
<dbReference type="AlphaFoldDB" id="A0A3N5BKB1"/>
<dbReference type="OrthoDB" id="9797989at2"/>
<evidence type="ECO:0000313" key="2">
    <source>
        <dbReference type="Proteomes" id="UP000277108"/>
    </source>
</evidence>